<protein>
    <submittedName>
        <fullName evidence="1">Uncharacterized protein</fullName>
    </submittedName>
</protein>
<name>A0A6M3IRI4_9ZZZZ</name>
<proteinExistence type="predicted"/>
<evidence type="ECO:0000313" key="1">
    <source>
        <dbReference type="EMBL" id="QJA59687.1"/>
    </source>
</evidence>
<organism evidence="1">
    <name type="scientific">viral metagenome</name>
    <dbReference type="NCBI Taxonomy" id="1070528"/>
    <lineage>
        <taxon>unclassified sequences</taxon>
        <taxon>metagenomes</taxon>
        <taxon>organismal metagenomes</taxon>
    </lineage>
</organism>
<sequence length="54" mass="6268">MEIKFCWCGLPITDKMGHKVCKRHGVNIAKPKERKKIGKWSGLSKRPYGAYDLY</sequence>
<accession>A0A6M3IRI4</accession>
<reference evidence="1" key="1">
    <citation type="submission" date="2020-03" db="EMBL/GenBank/DDBJ databases">
        <title>The deep terrestrial virosphere.</title>
        <authorList>
            <person name="Holmfeldt K."/>
            <person name="Nilsson E."/>
            <person name="Simone D."/>
            <person name="Lopez-Fernandez M."/>
            <person name="Wu X."/>
            <person name="de Brujin I."/>
            <person name="Lundin D."/>
            <person name="Andersson A."/>
            <person name="Bertilsson S."/>
            <person name="Dopson M."/>
        </authorList>
    </citation>
    <scope>NUCLEOTIDE SEQUENCE</scope>
    <source>
        <strain evidence="1">MM415B01249</strain>
    </source>
</reference>
<dbReference type="AlphaFoldDB" id="A0A6M3IRI4"/>
<gene>
    <name evidence="1" type="ORF">MM415B01249_0024</name>
</gene>
<dbReference type="EMBL" id="MT141380">
    <property type="protein sequence ID" value="QJA59687.1"/>
    <property type="molecule type" value="Genomic_DNA"/>
</dbReference>